<dbReference type="RefSeq" id="WP_055040326.1">
    <property type="nucleotide sequence ID" value="NZ_CVRS01000105.1"/>
</dbReference>
<reference evidence="5" key="1">
    <citation type="submission" date="2015-05" db="EMBL/GenBank/DDBJ databases">
        <authorList>
            <consortium name="Pathogen Informatics"/>
        </authorList>
    </citation>
    <scope>NUCLEOTIDE SEQUENCE [LARGE SCALE GENOMIC DNA]</scope>
    <source>
        <strain evidence="5">L1-83</strain>
    </source>
</reference>
<gene>
    <name evidence="4" type="ORF">RIL183_07061</name>
</gene>
<evidence type="ECO:0000259" key="2">
    <source>
        <dbReference type="Pfam" id="PF20446"/>
    </source>
</evidence>
<evidence type="ECO:0000259" key="3">
    <source>
        <dbReference type="Pfam" id="PF21117"/>
    </source>
</evidence>
<sequence>MQSYNDLQSQLKTIDHKSYPLYKSLRGSYQFPKYILSIDHVQGDPFAAPSDVRVTVDAKAAGFPAFAMKDKLTRTALADELLRNFAAKVNQFNFKAKGSGKSGLISVTHCGQEVLQRTACEISEKEITARFAVGFPANGRTINAKELEKILFEYLPQCVEQSFYYKNLNAQKVKEVVELAEDQQAIREKLPELGLAAFVADDSVLPRESGISSKPMKQSVKFVSPETMRVTLELPHRGKITGMGVPKGITLIVGGGYHGKSTLLNALELGVYNHIAGDGREYVIADETAQKLRSEDGRFIKNVDISMFINDLPNGRDTKDFSTADASGSTSQAAGIVEAVEAGSRLLLLDEDTSATNFMVRDAFMQKVVSPDKEPITPFLSRAEDLYEKAGISTILVAGSSGAFFHIADTVIQMDQYEPVDITEKAKELCGQFPIAQETAKPFVLPDSHRVMEKDRNGAVKRRDYRSGEVKKGEPERLKVKTLGVDGFMLGKQNVDLRYIEQLIDSEQTAALGLLLKYTVEHLVDGKRTIAETAQWLEQKLEQEGMVFAAEHGVISGGYAIPRIQEIYSCLNRYRV</sequence>
<dbReference type="InterPro" id="IPR046833">
    <property type="entry name" value="ABC_N"/>
</dbReference>
<dbReference type="Gene3D" id="3.40.50.300">
    <property type="entry name" value="P-loop containing nucleotide triphosphate hydrolases"/>
    <property type="match status" value="1"/>
</dbReference>
<feature type="domain" description="ATPase of the ABC class C-terminal" evidence="1">
    <location>
        <begin position="170"/>
        <end position="439"/>
    </location>
</feature>
<dbReference type="InterPro" id="IPR019195">
    <property type="entry name" value="ABC_ATPase_put"/>
</dbReference>
<accession>A0A0M6WZ76</accession>
<evidence type="ECO:0000313" key="4">
    <source>
        <dbReference type="EMBL" id="CRL42534.1"/>
    </source>
</evidence>
<dbReference type="PANTHER" id="PTHR38149">
    <property type="entry name" value="ATPASE"/>
    <property type="match status" value="1"/>
</dbReference>
<dbReference type="InterPro" id="IPR027417">
    <property type="entry name" value="P-loop_NTPase"/>
</dbReference>
<name>A0A0M6WZ76_9FIRM</name>
<feature type="domain" description="MRB1590-like C-terminal" evidence="3">
    <location>
        <begin position="479"/>
        <end position="575"/>
    </location>
</feature>
<dbReference type="InterPro" id="IPR046834">
    <property type="entry name" value="ABC_ATPase_C"/>
</dbReference>
<keyword evidence="4" id="KW-0413">Isomerase</keyword>
<dbReference type="EMBL" id="CVRS01000105">
    <property type="protein sequence ID" value="CRL42534.1"/>
    <property type="molecule type" value="Genomic_DNA"/>
</dbReference>
<dbReference type="Pfam" id="PF20446">
    <property type="entry name" value="ABC_N"/>
    <property type="match status" value="1"/>
</dbReference>
<dbReference type="PANTHER" id="PTHR38149:SF1">
    <property type="entry name" value="ATPASE"/>
    <property type="match status" value="1"/>
</dbReference>
<organism evidence="4 5">
    <name type="scientific">Roseburia inulinivorans</name>
    <dbReference type="NCBI Taxonomy" id="360807"/>
    <lineage>
        <taxon>Bacteria</taxon>
        <taxon>Bacillati</taxon>
        <taxon>Bacillota</taxon>
        <taxon>Clostridia</taxon>
        <taxon>Lachnospirales</taxon>
        <taxon>Lachnospiraceae</taxon>
        <taxon>Roseburia</taxon>
    </lineage>
</organism>
<protein>
    <submittedName>
        <fullName evidence="4">Isopentenyl-diphosphate delta-isomerase</fullName>
    </submittedName>
</protein>
<keyword evidence="5" id="KW-1185">Reference proteome</keyword>
<dbReference type="Pfam" id="PF21117">
    <property type="entry name" value="MRB1590_C"/>
    <property type="match status" value="1"/>
</dbReference>
<dbReference type="OrthoDB" id="9809999at2"/>
<dbReference type="SUPFAM" id="SSF52540">
    <property type="entry name" value="P-loop containing nucleoside triphosphate hydrolases"/>
    <property type="match status" value="1"/>
</dbReference>
<dbReference type="AlphaFoldDB" id="A0A0M6WZ76"/>
<proteinExistence type="predicted"/>
<feature type="domain" description="ATPase of the ABC class N-terminal" evidence="2">
    <location>
        <begin position="5"/>
        <end position="165"/>
    </location>
</feature>
<dbReference type="Proteomes" id="UP000049828">
    <property type="component" value="Unassembled WGS sequence"/>
</dbReference>
<evidence type="ECO:0000313" key="5">
    <source>
        <dbReference type="Proteomes" id="UP000049828"/>
    </source>
</evidence>
<dbReference type="STRING" id="360807.ERS852392_01635"/>
<dbReference type="InterPro" id="IPR049069">
    <property type="entry name" value="MRB1590-like_C"/>
</dbReference>
<dbReference type="Pfam" id="PF09818">
    <property type="entry name" value="ABC_ATPase"/>
    <property type="match status" value="1"/>
</dbReference>
<evidence type="ECO:0000259" key="1">
    <source>
        <dbReference type="Pfam" id="PF09818"/>
    </source>
</evidence>
<dbReference type="GO" id="GO:0016853">
    <property type="term" value="F:isomerase activity"/>
    <property type="evidence" value="ECO:0007669"/>
    <property type="project" value="UniProtKB-KW"/>
</dbReference>